<name>A0ABN7XMD7_GIGMA</name>
<accession>A0ABN7XMD7</accession>
<dbReference type="EMBL" id="CAJVQB010160658">
    <property type="protein sequence ID" value="CAG8856493.1"/>
    <property type="molecule type" value="Genomic_DNA"/>
</dbReference>
<feature type="non-terminal residue" evidence="1">
    <location>
        <position position="42"/>
    </location>
</feature>
<dbReference type="Proteomes" id="UP000789901">
    <property type="component" value="Unassembled WGS sequence"/>
</dbReference>
<reference evidence="1 2" key="1">
    <citation type="submission" date="2021-06" db="EMBL/GenBank/DDBJ databases">
        <authorList>
            <person name="Kallberg Y."/>
            <person name="Tangrot J."/>
            <person name="Rosling A."/>
        </authorList>
    </citation>
    <scope>NUCLEOTIDE SEQUENCE [LARGE SCALE GENOMIC DNA]</scope>
    <source>
        <strain evidence="1 2">120-4 pot B 10/14</strain>
    </source>
</reference>
<feature type="non-terminal residue" evidence="1">
    <location>
        <position position="1"/>
    </location>
</feature>
<sequence>NHAKFRSKSHAITGWCPKGRRSEDGPIDKKIFTYSFTLIVSP</sequence>
<gene>
    <name evidence="1" type="ORF">GMARGA_LOCUS45314</name>
</gene>
<proteinExistence type="predicted"/>
<comment type="caution">
    <text evidence="1">The sequence shown here is derived from an EMBL/GenBank/DDBJ whole genome shotgun (WGS) entry which is preliminary data.</text>
</comment>
<evidence type="ECO:0000313" key="1">
    <source>
        <dbReference type="EMBL" id="CAG8856493.1"/>
    </source>
</evidence>
<organism evidence="1 2">
    <name type="scientific">Gigaspora margarita</name>
    <dbReference type="NCBI Taxonomy" id="4874"/>
    <lineage>
        <taxon>Eukaryota</taxon>
        <taxon>Fungi</taxon>
        <taxon>Fungi incertae sedis</taxon>
        <taxon>Mucoromycota</taxon>
        <taxon>Glomeromycotina</taxon>
        <taxon>Glomeromycetes</taxon>
        <taxon>Diversisporales</taxon>
        <taxon>Gigasporaceae</taxon>
        <taxon>Gigaspora</taxon>
    </lineage>
</organism>
<evidence type="ECO:0000313" key="2">
    <source>
        <dbReference type="Proteomes" id="UP000789901"/>
    </source>
</evidence>
<keyword evidence="2" id="KW-1185">Reference proteome</keyword>
<protein>
    <submittedName>
        <fullName evidence="1">17565_t:CDS:1</fullName>
    </submittedName>
</protein>